<proteinExistence type="predicted"/>
<dbReference type="Proteomes" id="UP000003656">
    <property type="component" value="Unassembled WGS sequence"/>
</dbReference>
<dbReference type="EMBL" id="ABXB03000003">
    <property type="protein sequence ID" value="EFA22799.1"/>
    <property type="molecule type" value="Genomic_DNA"/>
</dbReference>
<comment type="caution">
    <text evidence="1">The sequence shown here is derived from an EMBL/GenBank/DDBJ whole genome shotgun (WGS) entry which is preliminary data.</text>
</comment>
<evidence type="ECO:0000313" key="1">
    <source>
        <dbReference type="EMBL" id="EFA22799.1"/>
    </source>
</evidence>
<organism evidence="1 2">
    <name type="scientific">Bifidobacterium gallicum DSM 20093 = LMG 11596</name>
    <dbReference type="NCBI Taxonomy" id="561180"/>
    <lineage>
        <taxon>Bacteria</taxon>
        <taxon>Bacillati</taxon>
        <taxon>Actinomycetota</taxon>
        <taxon>Actinomycetes</taxon>
        <taxon>Bifidobacteriales</taxon>
        <taxon>Bifidobacteriaceae</taxon>
        <taxon>Bifidobacterium</taxon>
    </lineage>
</organism>
<reference evidence="1 2" key="1">
    <citation type="submission" date="2009-11" db="EMBL/GenBank/DDBJ databases">
        <authorList>
            <person name="Weinstock G."/>
            <person name="Sodergren E."/>
            <person name="Clifton S."/>
            <person name="Fulton L."/>
            <person name="Fulton B."/>
            <person name="Courtney L."/>
            <person name="Fronick C."/>
            <person name="Harrison M."/>
            <person name="Strong C."/>
            <person name="Farmer C."/>
            <person name="Delahaunty K."/>
            <person name="Markovic C."/>
            <person name="Hall O."/>
            <person name="Minx P."/>
            <person name="Tomlinson C."/>
            <person name="Mitreva M."/>
            <person name="Nelson J."/>
            <person name="Hou S."/>
            <person name="Wollam A."/>
            <person name="Pepin K.H."/>
            <person name="Johnson M."/>
            <person name="Bhonagiri V."/>
            <person name="Nash W.E."/>
            <person name="Warren W."/>
            <person name="Chinwalla A."/>
            <person name="Mardis E.R."/>
            <person name="Wilson R.K."/>
        </authorList>
    </citation>
    <scope>NUCLEOTIDE SEQUENCE [LARGE SCALE GENOMIC DNA]</scope>
    <source>
        <strain evidence="1 2">DSM 20093</strain>
    </source>
</reference>
<evidence type="ECO:0000313" key="2">
    <source>
        <dbReference type="Proteomes" id="UP000003656"/>
    </source>
</evidence>
<name>D1NVE8_9BIFI</name>
<sequence length="41" mass="4830">MEYTAIWCALVTQIDAYFGKCPKKRGCFVEIVRVWLIFCLN</sequence>
<accession>D1NVE8</accession>
<gene>
    <name evidence="1" type="ORF">BIFGAL_03833</name>
</gene>
<dbReference type="AlphaFoldDB" id="D1NVE8"/>
<protein>
    <submittedName>
        <fullName evidence="1">Uncharacterized protein</fullName>
    </submittedName>
</protein>